<keyword evidence="3" id="KW-0175">Coiled coil</keyword>
<comment type="subcellular location">
    <subcellularLocation>
        <location evidence="1">Nucleus</location>
    </subcellularLocation>
</comment>
<accession>A0A6B2KY54</accession>
<evidence type="ECO:0000256" key="3">
    <source>
        <dbReference type="SAM" id="Coils"/>
    </source>
</evidence>
<feature type="coiled-coil region" evidence="3">
    <location>
        <begin position="685"/>
        <end position="752"/>
    </location>
</feature>
<evidence type="ECO:0000256" key="1">
    <source>
        <dbReference type="ARBA" id="ARBA00004123"/>
    </source>
</evidence>
<name>A0A6B2KY54_9EUKA</name>
<dbReference type="EMBL" id="GIBP01000734">
    <property type="protein sequence ID" value="NDV29703.1"/>
    <property type="molecule type" value="Transcribed_RNA"/>
</dbReference>
<reference evidence="5" key="1">
    <citation type="journal article" date="2020" name="J. Eukaryot. Microbiol.">
        <title>De novo Sequencing, Assembly and Annotation of the Transcriptome for the Free-Living Testate Amoeba Arcella intermedia.</title>
        <authorList>
            <person name="Ribeiro G.M."/>
            <person name="Porfirio-Sousa A.L."/>
            <person name="Maurer-Alcala X.X."/>
            <person name="Katz L.A."/>
            <person name="Lahr D.J.G."/>
        </authorList>
    </citation>
    <scope>NUCLEOTIDE SEQUENCE</scope>
</reference>
<dbReference type="GO" id="GO:0005634">
    <property type="term" value="C:nucleus"/>
    <property type="evidence" value="ECO:0007669"/>
    <property type="project" value="UniProtKB-SubCell"/>
</dbReference>
<protein>
    <recommendedName>
        <fullName evidence="4">Ubiquitin-like domain-containing protein</fullName>
    </recommendedName>
</protein>
<dbReference type="InterPro" id="IPR019956">
    <property type="entry name" value="Ubiquitin_dom"/>
</dbReference>
<dbReference type="AlphaFoldDB" id="A0A6B2KY54"/>
<dbReference type="Pfam" id="PF13598">
    <property type="entry name" value="DUF4139"/>
    <property type="match status" value="1"/>
</dbReference>
<dbReference type="InterPro" id="IPR029071">
    <property type="entry name" value="Ubiquitin-like_domsf"/>
</dbReference>
<dbReference type="InterPro" id="IPR037291">
    <property type="entry name" value="DUF4139"/>
</dbReference>
<evidence type="ECO:0000259" key="4">
    <source>
        <dbReference type="PROSITE" id="PS50053"/>
    </source>
</evidence>
<dbReference type="InterPro" id="IPR019954">
    <property type="entry name" value="Ubiquitin_CS"/>
</dbReference>
<dbReference type="PANTHER" id="PTHR10666">
    <property type="entry name" value="UBIQUITIN"/>
    <property type="match status" value="1"/>
</dbReference>
<dbReference type="InterPro" id="IPR050158">
    <property type="entry name" value="Ubiquitin_ubiquitin-like"/>
</dbReference>
<dbReference type="InterPro" id="IPR000626">
    <property type="entry name" value="Ubiquitin-like_dom"/>
</dbReference>
<dbReference type="PROSITE" id="PS00299">
    <property type="entry name" value="UBIQUITIN_1"/>
    <property type="match status" value="1"/>
</dbReference>
<proteinExistence type="predicted"/>
<dbReference type="Gene3D" id="3.10.20.90">
    <property type="entry name" value="Phosphatidylinositol 3-kinase Catalytic Subunit, Chain A, domain 1"/>
    <property type="match status" value="1"/>
</dbReference>
<evidence type="ECO:0000313" key="5">
    <source>
        <dbReference type="EMBL" id="NDV29703.1"/>
    </source>
</evidence>
<feature type="domain" description="Ubiquitin-like" evidence="4">
    <location>
        <begin position="278"/>
        <end position="353"/>
    </location>
</feature>
<dbReference type="PROSITE" id="PS50053">
    <property type="entry name" value="UBIQUITIN_2"/>
    <property type="match status" value="1"/>
</dbReference>
<evidence type="ECO:0000256" key="2">
    <source>
        <dbReference type="ARBA" id="ARBA00023242"/>
    </source>
</evidence>
<organism evidence="5">
    <name type="scientific">Arcella intermedia</name>
    <dbReference type="NCBI Taxonomy" id="1963864"/>
    <lineage>
        <taxon>Eukaryota</taxon>
        <taxon>Amoebozoa</taxon>
        <taxon>Tubulinea</taxon>
        <taxon>Elardia</taxon>
        <taxon>Arcellinida</taxon>
        <taxon>Sphaerothecina</taxon>
        <taxon>Arcellidae</taxon>
        <taxon>Arcella</taxon>
    </lineage>
</organism>
<keyword evidence="2" id="KW-0539">Nucleus</keyword>
<dbReference type="PRINTS" id="PR00348">
    <property type="entry name" value="UBIQUITIN"/>
</dbReference>
<dbReference type="FunFam" id="3.10.20.90:FF:000160">
    <property type="entry name" value="Polyubiquitin-C"/>
    <property type="match status" value="1"/>
</dbReference>
<sequence>MEHLKLTKVTLYRNNLAYFTRTSNETSIKEYDVVIPSANKEVVLESLSVETPLPVVVHYDQENHLNMMKAMKETEKECFQFDCNSFEDFLRSTVGAGVRLEEKNKGEVKGVLMYLETKNISTPKCKDLKRSYVHVLVDKDKMQTVELDQVHSIEYLDTHLQSELTKFLALLSEKHKPAPKSTGQCTVNIIIDSAEKCPVSPLSVSYISPAEKWKCTYRLELTTTPEGEKVHLLLLGSIKNSTHENWDQITLNLVPNELQLGGKAKDTFKKREVKNNGFPVFIKTLTGKTIIIRVLPTDSTEAIKYKIQEREGIPVDQQRLIFCGKGMEDSKTLSDYNVQKESTLHLVLRLRSVNVVDPKAPQTFESYDGPQGTEKPVIYELSQPLSLRAMESALVQVAGLSLSGERVLVYDPAVSEINVVPAIHLKNTSPLALTSGSISVIDNGRFVARTQFTPMLPKDDQLLCYGIDTSVSVSKSCTISEKIKEVKLYLPGNFQKEPEGCVLVCISSICTQYVIQNHSSRKVPIFYVDHTARADHDYVIMSKENLVKTVSGWGRFKLELEEGKEVRMEVQEQAIYEKRVYNHEVKDFVCGMSGRLLGEGVLKREDLERLKGVKMKEETLDALRVIEREEFTERDEKNWRGPFSIDKEVQPIVPQAILDSVHQVLQLKAREAELDHFITTKNAQIEKVFKNQERLRQNIKSMKEVAHSGLVRRYFMDLNAEEDELIKTRKEIEEKENEKLILSKTIKELSYELNKLALKTKESMETKYSLF</sequence>
<dbReference type="Pfam" id="PF00240">
    <property type="entry name" value="ubiquitin"/>
    <property type="match status" value="1"/>
</dbReference>
<dbReference type="SUPFAM" id="SSF54236">
    <property type="entry name" value="Ubiquitin-like"/>
    <property type="match status" value="1"/>
</dbReference>
<dbReference type="SMART" id="SM00213">
    <property type="entry name" value="UBQ"/>
    <property type="match status" value="1"/>
</dbReference>